<feature type="transmembrane region" description="Helical" evidence="1">
    <location>
        <begin position="20"/>
        <end position="40"/>
    </location>
</feature>
<dbReference type="KEGG" id="tml:GSTUM_00007276001"/>
<dbReference type="InParanoid" id="D5GG95"/>
<evidence type="ECO:0000313" key="2">
    <source>
        <dbReference type="EMBL" id="CAZ83538.1"/>
    </source>
</evidence>
<keyword evidence="1" id="KW-0472">Membrane</keyword>
<name>D5GG95_TUBMM</name>
<keyword evidence="3" id="KW-1185">Reference proteome</keyword>
<reference evidence="2 3" key="1">
    <citation type="journal article" date="2010" name="Nature">
        <title>Perigord black truffle genome uncovers evolutionary origins and mechanisms of symbiosis.</title>
        <authorList>
            <person name="Martin F."/>
            <person name="Kohler A."/>
            <person name="Murat C."/>
            <person name="Balestrini R."/>
            <person name="Coutinho P.M."/>
            <person name="Jaillon O."/>
            <person name="Montanini B."/>
            <person name="Morin E."/>
            <person name="Noel B."/>
            <person name="Percudani R."/>
            <person name="Porcel B."/>
            <person name="Rubini A."/>
            <person name="Amicucci A."/>
            <person name="Amselem J."/>
            <person name="Anthouard V."/>
            <person name="Arcioni S."/>
            <person name="Artiguenave F."/>
            <person name="Aury J.M."/>
            <person name="Ballario P."/>
            <person name="Bolchi A."/>
            <person name="Brenna A."/>
            <person name="Brun A."/>
            <person name="Buee M."/>
            <person name="Cantarel B."/>
            <person name="Chevalier G."/>
            <person name="Couloux A."/>
            <person name="Da Silva C."/>
            <person name="Denoeud F."/>
            <person name="Duplessis S."/>
            <person name="Ghignone S."/>
            <person name="Hilselberger B."/>
            <person name="Iotti M."/>
            <person name="Marcais B."/>
            <person name="Mello A."/>
            <person name="Miranda M."/>
            <person name="Pacioni G."/>
            <person name="Quesneville H."/>
            <person name="Riccioni C."/>
            <person name="Ruotolo R."/>
            <person name="Splivallo R."/>
            <person name="Stocchi V."/>
            <person name="Tisserant E."/>
            <person name="Viscomi A.R."/>
            <person name="Zambonelli A."/>
            <person name="Zampieri E."/>
            <person name="Henrissat B."/>
            <person name="Lebrun M.H."/>
            <person name="Paolocci F."/>
            <person name="Bonfante P."/>
            <person name="Ottonello S."/>
            <person name="Wincker P."/>
        </authorList>
    </citation>
    <scope>NUCLEOTIDE SEQUENCE [LARGE SCALE GENOMIC DNA]</scope>
    <source>
        <strain evidence="2 3">Mel28</strain>
    </source>
</reference>
<dbReference type="GeneID" id="9184600"/>
<gene>
    <name evidence="2" type="ORF">GSTUM_00007276001</name>
</gene>
<proteinExistence type="predicted"/>
<dbReference type="EMBL" id="FN430253">
    <property type="protein sequence ID" value="CAZ83538.1"/>
    <property type="molecule type" value="Genomic_DNA"/>
</dbReference>
<keyword evidence="1" id="KW-1133">Transmembrane helix</keyword>
<keyword evidence="1" id="KW-0812">Transmembrane</keyword>
<evidence type="ECO:0000256" key="1">
    <source>
        <dbReference type="SAM" id="Phobius"/>
    </source>
</evidence>
<protein>
    <submittedName>
        <fullName evidence="2">(Perigord truffle) hypothetical protein</fullName>
    </submittedName>
</protein>
<dbReference type="Proteomes" id="UP000006911">
    <property type="component" value="Unassembled WGS sequence"/>
</dbReference>
<sequence>MVMGPFFFSRSLGLAFNDMFHGWLLFRSSPLGIFFFFSVIEDWR</sequence>
<dbReference type="RefSeq" id="XP_002839347.1">
    <property type="nucleotide sequence ID" value="XM_002839301.1"/>
</dbReference>
<accession>D5GG95</accession>
<dbReference type="AlphaFoldDB" id="D5GG95"/>
<dbReference type="HOGENOM" id="CLU_3224905_0_0_1"/>
<evidence type="ECO:0000313" key="3">
    <source>
        <dbReference type="Proteomes" id="UP000006911"/>
    </source>
</evidence>
<organism evidence="2 3">
    <name type="scientific">Tuber melanosporum (strain Mel28)</name>
    <name type="common">Perigord black truffle</name>
    <dbReference type="NCBI Taxonomy" id="656061"/>
    <lineage>
        <taxon>Eukaryota</taxon>
        <taxon>Fungi</taxon>
        <taxon>Dikarya</taxon>
        <taxon>Ascomycota</taxon>
        <taxon>Pezizomycotina</taxon>
        <taxon>Pezizomycetes</taxon>
        <taxon>Pezizales</taxon>
        <taxon>Tuberaceae</taxon>
        <taxon>Tuber</taxon>
    </lineage>
</organism>